<accession>A0AA36FDV8</accession>
<dbReference type="AlphaFoldDB" id="A0AA36FDV8"/>
<evidence type="ECO:0000313" key="2">
    <source>
        <dbReference type="Proteomes" id="UP001162480"/>
    </source>
</evidence>
<dbReference type="EMBL" id="OX597829">
    <property type="protein sequence ID" value="CAI9734675.1"/>
    <property type="molecule type" value="Genomic_DNA"/>
</dbReference>
<gene>
    <name evidence="1" type="ORF">OCTVUL_1B026289</name>
</gene>
<organism evidence="1 2">
    <name type="scientific">Octopus vulgaris</name>
    <name type="common">Common octopus</name>
    <dbReference type="NCBI Taxonomy" id="6645"/>
    <lineage>
        <taxon>Eukaryota</taxon>
        <taxon>Metazoa</taxon>
        <taxon>Spiralia</taxon>
        <taxon>Lophotrochozoa</taxon>
        <taxon>Mollusca</taxon>
        <taxon>Cephalopoda</taxon>
        <taxon>Coleoidea</taxon>
        <taxon>Octopodiformes</taxon>
        <taxon>Octopoda</taxon>
        <taxon>Incirrata</taxon>
        <taxon>Octopodidae</taxon>
        <taxon>Octopus</taxon>
    </lineage>
</organism>
<protein>
    <submittedName>
        <fullName evidence="1">Uncharacterized protein</fullName>
    </submittedName>
</protein>
<dbReference type="Proteomes" id="UP001162480">
    <property type="component" value="Chromosome 16"/>
</dbReference>
<proteinExistence type="predicted"/>
<evidence type="ECO:0000313" key="1">
    <source>
        <dbReference type="EMBL" id="CAI9734675.1"/>
    </source>
</evidence>
<keyword evidence="2" id="KW-1185">Reference proteome</keyword>
<name>A0AA36FDV8_OCTVU</name>
<sequence>MSAGLRQRAFGIPLSSLLDDERPVATKKIAFSSTGRMQCRLPGKQCDNALAQRFLFIPFESLSDIHNKLTRAPKTKN</sequence>
<reference evidence="1" key="1">
    <citation type="submission" date="2023-08" db="EMBL/GenBank/DDBJ databases">
        <authorList>
            <person name="Alioto T."/>
            <person name="Alioto T."/>
            <person name="Gomez Garrido J."/>
        </authorList>
    </citation>
    <scope>NUCLEOTIDE SEQUENCE</scope>
</reference>